<dbReference type="Proteomes" id="UP001353858">
    <property type="component" value="Unassembled WGS sequence"/>
</dbReference>
<organism evidence="3 4">
    <name type="scientific">Aquatica leii</name>
    <dbReference type="NCBI Taxonomy" id="1421715"/>
    <lineage>
        <taxon>Eukaryota</taxon>
        <taxon>Metazoa</taxon>
        <taxon>Ecdysozoa</taxon>
        <taxon>Arthropoda</taxon>
        <taxon>Hexapoda</taxon>
        <taxon>Insecta</taxon>
        <taxon>Pterygota</taxon>
        <taxon>Neoptera</taxon>
        <taxon>Endopterygota</taxon>
        <taxon>Coleoptera</taxon>
        <taxon>Polyphaga</taxon>
        <taxon>Elateriformia</taxon>
        <taxon>Elateroidea</taxon>
        <taxon>Lampyridae</taxon>
        <taxon>Luciolinae</taxon>
        <taxon>Aquatica</taxon>
    </lineage>
</organism>
<feature type="domain" description="MADF" evidence="2">
    <location>
        <begin position="2"/>
        <end position="57"/>
    </location>
</feature>
<dbReference type="EMBL" id="JARPUR010000003">
    <property type="protein sequence ID" value="KAK4879441.1"/>
    <property type="molecule type" value="Genomic_DNA"/>
</dbReference>
<evidence type="ECO:0000313" key="3">
    <source>
        <dbReference type="EMBL" id="KAK4879441.1"/>
    </source>
</evidence>
<sequence length="173" mass="19804">MKLYKEEENLWNTFDPNYKNRDLRNASLQHIAKKIKLEKINVPDEQNLIKDAMDELKQLINSLAKPASLEQEDECELIGKHIVYQLRLLPLLDMMDARNQIQQILSAYRKNTYSTTTPLCSPLDTAFSQLSEFSIVLHGEPAQSPFSQPSTSNSNQNTSSLDLIQQAMSYTDL</sequence>
<evidence type="ECO:0000259" key="2">
    <source>
        <dbReference type="Pfam" id="PF10545"/>
    </source>
</evidence>
<dbReference type="InterPro" id="IPR006578">
    <property type="entry name" value="MADF-dom"/>
</dbReference>
<evidence type="ECO:0000313" key="4">
    <source>
        <dbReference type="Proteomes" id="UP001353858"/>
    </source>
</evidence>
<keyword evidence="4" id="KW-1185">Reference proteome</keyword>
<dbReference type="Pfam" id="PF10545">
    <property type="entry name" value="MADF_DNA_bdg"/>
    <property type="match status" value="1"/>
</dbReference>
<accession>A0AAN7PDB7</accession>
<evidence type="ECO:0000256" key="1">
    <source>
        <dbReference type="SAM" id="MobiDB-lite"/>
    </source>
</evidence>
<protein>
    <recommendedName>
        <fullName evidence="2">MADF domain-containing protein</fullName>
    </recommendedName>
</protein>
<comment type="caution">
    <text evidence="3">The sequence shown here is derived from an EMBL/GenBank/DDBJ whole genome shotgun (WGS) entry which is preliminary data.</text>
</comment>
<proteinExistence type="predicted"/>
<reference evidence="4" key="1">
    <citation type="submission" date="2023-01" db="EMBL/GenBank/DDBJ databases">
        <title>Key to firefly adult light organ development and bioluminescence: homeobox transcription factors regulate luciferase expression and transportation to peroxisome.</title>
        <authorList>
            <person name="Fu X."/>
        </authorList>
    </citation>
    <scope>NUCLEOTIDE SEQUENCE [LARGE SCALE GENOMIC DNA]</scope>
</reference>
<feature type="compositionally biased region" description="Low complexity" evidence="1">
    <location>
        <begin position="143"/>
        <end position="160"/>
    </location>
</feature>
<name>A0AAN7PDB7_9COLE</name>
<dbReference type="AlphaFoldDB" id="A0AAN7PDB7"/>
<gene>
    <name evidence="3" type="ORF">RN001_007587</name>
</gene>
<feature type="region of interest" description="Disordered" evidence="1">
    <location>
        <begin position="142"/>
        <end position="161"/>
    </location>
</feature>